<feature type="region of interest" description="Disordered" evidence="2">
    <location>
        <begin position="100"/>
        <end position="177"/>
    </location>
</feature>
<dbReference type="Proteomes" id="UP000631114">
    <property type="component" value="Unassembled WGS sequence"/>
</dbReference>
<keyword evidence="4" id="KW-1185">Reference proteome</keyword>
<feature type="compositionally biased region" description="Basic and acidic residues" evidence="2">
    <location>
        <begin position="7"/>
        <end position="17"/>
    </location>
</feature>
<feature type="region of interest" description="Disordered" evidence="2">
    <location>
        <begin position="1"/>
        <end position="23"/>
    </location>
</feature>
<sequence length="388" mass="43626">MDGCGGDENKWSDHNSDGEDEEETLSLCDLPVCVNNEENRQSAAEETKSLEAEDFAFGSLGGSRLTESEMCAADQVFFQGQLLPLRLSVSSEAGLPCTKEESKNLNRCESRAESMDHNSSCGFTSHSSRSNSTGSHNSTITTSSTTSTYKPKLRNQFHSHPSPNPQILHSGAKPGNACNRSRNSTIWGIFRLGSSSSSSSRKSDSEVKLEKKKKAERYYFENCKCSVNAVETVIVIKKKKNVYNERERKEEVKEKEKTEKEKKQELYHRRTFEWLKELSIADVPTELRRSLFELHVPPSEFDYMSVLNIGGLQIGKEISFSIHLLNTIVLSMNSNGNKFFDKNLDQPQYLPRLQASRKLTLDVEVHNVCKEIPSNVTGQRCNLITDCS</sequence>
<reference evidence="3 4" key="1">
    <citation type="submission" date="2020-10" db="EMBL/GenBank/DDBJ databases">
        <title>The Coptis chinensis genome and diversification of protoberbering-type alkaloids.</title>
        <authorList>
            <person name="Wang B."/>
            <person name="Shu S."/>
            <person name="Song C."/>
            <person name="Liu Y."/>
        </authorList>
    </citation>
    <scope>NUCLEOTIDE SEQUENCE [LARGE SCALE GENOMIC DNA]</scope>
    <source>
        <strain evidence="3">HL-2020</strain>
        <tissue evidence="3">Leaf</tissue>
    </source>
</reference>
<evidence type="ECO:0000313" key="4">
    <source>
        <dbReference type="Proteomes" id="UP000631114"/>
    </source>
</evidence>
<accession>A0A835ISX4</accession>
<name>A0A835ISX4_9MAGN</name>
<dbReference type="PANTHER" id="PTHR33922">
    <property type="entry name" value="OS01G0888066 PROTEIN-RELATED"/>
    <property type="match status" value="1"/>
</dbReference>
<dbReference type="OrthoDB" id="778913at2759"/>
<dbReference type="EMBL" id="JADFTS010000002">
    <property type="protein sequence ID" value="KAF9621692.1"/>
    <property type="molecule type" value="Genomic_DNA"/>
</dbReference>
<feature type="coiled-coil region" evidence="1">
    <location>
        <begin position="239"/>
        <end position="269"/>
    </location>
</feature>
<evidence type="ECO:0000313" key="3">
    <source>
        <dbReference type="EMBL" id="KAF9621692.1"/>
    </source>
</evidence>
<evidence type="ECO:0000256" key="1">
    <source>
        <dbReference type="SAM" id="Coils"/>
    </source>
</evidence>
<feature type="compositionally biased region" description="Basic and acidic residues" evidence="2">
    <location>
        <begin position="100"/>
        <end position="116"/>
    </location>
</feature>
<proteinExistence type="predicted"/>
<organism evidence="3 4">
    <name type="scientific">Coptis chinensis</name>
    <dbReference type="NCBI Taxonomy" id="261450"/>
    <lineage>
        <taxon>Eukaryota</taxon>
        <taxon>Viridiplantae</taxon>
        <taxon>Streptophyta</taxon>
        <taxon>Embryophyta</taxon>
        <taxon>Tracheophyta</taxon>
        <taxon>Spermatophyta</taxon>
        <taxon>Magnoliopsida</taxon>
        <taxon>Ranunculales</taxon>
        <taxon>Ranunculaceae</taxon>
        <taxon>Coptidoideae</taxon>
        <taxon>Coptis</taxon>
    </lineage>
</organism>
<keyword evidence="1" id="KW-0175">Coiled coil</keyword>
<feature type="compositionally biased region" description="Low complexity" evidence="2">
    <location>
        <begin position="124"/>
        <end position="148"/>
    </location>
</feature>
<protein>
    <submittedName>
        <fullName evidence="3">Uncharacterized protein</fullName>
    </submittedName>
</protein>
<feature type="compositionally biased region" description="Polar residues" evidence="2">
    <location>
        <begin position="158"/>
        <end position="167"/>
    </location>
</feature>
<evidence type="ECO:0000256" key="2">
    <source>
        <dbReference type="SAM" id="MobiDB-lite"/>
    </source>
</evidence>
<dbReference type="AlphaFoldDB" id="A0A835ISX4"/>
<gene>
    <name evidence="3" type="ORF">IFM89_026585</name>
</gene>
<dbReference type="PANTHER" id="PTHR33922:SF2">
    <property type="entry name" value="OS07G0589600 PROTEIN"/>
    <property type="match status" value="1"/>
</dbReference>
<comment type="caution">
    <text evidence="3">The sequence shown here is derived from an EMBL/GenBank/DDBJ whole genome shotgun (WGS) entry which is preliminary data.</text>
</comment>